<feature type="transmembrane region" description="Helical" evidence="1">
    <location>
        <begin position="91"/>
        <end position="108"/>
    </location>
</feature>
<proteinExistence type="predicted"/>
<keyword evidence="3" id="KW-1185">Reference proteome</keyword>
<reference evidence="2 3" key="1">
    <citation type="submission" date="2024-06" db="EMBL/GenBank/DDBJ databases">
        <title>Sorghum-associated microbial communities from plants grown in Nebraska, USA.</title>
        <authorList>
            <person name="Schachtman D."/>
        </authorList>
    </citation>
    <scope>NUCLEOTIDE SEQUENCE [LARGE SCALE GENOMIC DNA]</scope>
    <source>
        <strain evidence="2 3">2814</strain>
    </source>
</reference>
<accession>A0ABV2R851</accession>
<evidence type="ECO:0000313" key="3">
    <source>
        <dbReference type="Proteomes" id="UP001549313"/>
    </source>
</evidence>
<dbReference type="EMBL" id="JBEPTF010000001">
    <property type="protein sequence ID" value="MET4682747.1"/>
    <property type="molecule type" value="Genomic_DNA"/>
</dbReference>
<gene>
    <name evidence="2" type="ORF">ABIE19_000656</name>
</gene>
<evidence type="ECO:0000256" key="1">
    <source>
        <dbReference type="SAM" id="Phobius"/>
    </source>
</evidence>
<keyword evidence="1" id="KW-0472">Membrane</keyword>
<feature type="transmembrane region" description="Helical" evidence="1">
    <location>
        <begin position="64"/>
        <end position="84"/>
    </location>
</feature>
<feature type="transmembrane region" description="Helical" evidence="1">
    <location>
        <begin position="21"/>
        <end position="44"/>
    </location>
</feature>
<dbReference type="Proteomes" id="UP001549313">
    <property type="component" value="Unassembled WGS sequence"/>
</dbReference>
<organism evidence="2 3">
    <name type="scientific">Brevundimonas faecalis</name>
    <dbReference type="NCBI Taxonomy" id="947378"/>
    <lineage>
        <taxon>Bacteria</taxon>
        <taxon>Pseudomonadati</taxon>
        <taxon>Pseudomonadota</taxon>
        <taxon>Alphaproteobacteria</taxon>
        <taxon>Caulobacterales</taxon>
        <taxon>Caulobacteraceae</taxon>
        <taxon>Brevundimonas</taxon>
    </lineage>
</organism>
<comment type="caution">
    <text evidence="2">The sequence shown here is derived from an EMBL/GenBank/DDBJ whole genome shotgun (WGS) entry which is preliminary data.</text>
</comment>
<sequence>MMKVGALLCPEAKARLPKTPLAWFVTCLLGLLVAVLFLGSLASLSNGASYLWYLASKGTVFDTWSVLHIVSAVLALIAVVGSGLAAWRLRMVAALLFAALPVPVTFVIEGSRCHTPDACQAMGWAALPPSAFGWQVRIRSVTDRNEAERIASSALSQANFKDGPFQAKRFDDHWIVSTIDADGWPGAHAVRIDTRTAQTALVPCPEDRIQCGMERPTVSDGQHVYRNAQLGLSAVFPVSSAVCTARSDDGEPRGFYAMVRAPGIPCETLDQSRQMGVEVARWRRNGCPVVEAPSVPWRPLSPETSKLFRSQKPTLGGFPSVACELREGDQVEITVYASTGSGSNPGATYEGYVVTTTSRLVEDIRSFELFLENVTIGAAAREQTD</sequence>
<dbReference type="RefSeq" id="WP_354087685.1">
    <property type="nucleotide sequence ID" value="NZ_JBEPTF010000001.1"/>
</dbReference>
<keyword evidence="1" id="KW-0812">Transmembrane</keyword>
<protein>
    <recommendedName>
        <fullName evidence="4">DUF1499 domain-containing protein</fullName>
    </recommendedName>
</protein>
<name>A0ABV2R851_9CAUL</name>
<evidence type="ECO:0008006" key="4">
    <source>
        <dbReference type="Google" id="ProtNLM"/>
    </source>
</evidence>
<evidence type="ECO:0000313" key="2">
    <source>
        <dbReference type="EMBL" id="MET4682747.1"/>
    </source>
</evidence>
<keyword evidence="1" id="KW-1133">Transmembrane helix</keyword>